<dbReference type="AlphaFoldDB" id="A0A379AR75"/>
<organism evidence="1 2">
    <name type="scientific">Avibacterium avium</name>
    <name type="common">Pasteurella avium</name>
    <dbReference type="NCBI Taxonomy" id="751"/>
    <lineage>
        <taxon>Bacteria</taxon>
        <taxon>Pseudomonadati</taxon>
        <taxon>Pseudomonadota</taxon>
        <taxon>Gammaproteobacteria</taxon>
        <taxon>Pasteurellales</taxon>
        <taxon>Pasteurellaceae</taxon>
        <taxon>Avibacterium</taxon>
    </lineage>
</organism>
<keyword evidence="2" id="KW-1185">Reference proteome</keyword>
<dbReference type="RefSeq" id="WP_115249179.1">
    <property type="nucleotide sequence ID" value="NZ_UGSP01000001.1"/>
</dbReference>
<evidence type="ECO:0000313" key="2">
    <source>
        <dbReference type="Proteomes" id="UP000255098"/>
    </source>
</evidence>
<dbReference type="GeneID" id="300133124"/>
<name>A0A379AR75_AVIAV</name>
<reference evidence="1 2" key="1">
    <citation type="submission" date="2018-06" db="EMBL/GenBank/DDBJ databases">
        <authorList>
            <consortium name="Pathogen Informatics"/>
            <person name="Doyle S."/>
        </authorList>
    </citation>
    <scope>NUCLEOTIDE SEQUENCE [LARGE SCALE GENOMIC DNA]</scope>
    <source>
        <strain evidence="2">NCTC 11297</strain>
    </source>
</reference>
<evidence type="ECO:0000313" key="1">
    <source>
        <dbReference type="EMBL" id="SUB23895.1"/>
    </source>
</evidence>
<protein>
    <submittedName>
        <fullName evidence="1">Uncharacterized protein</fullName>
    </submittedName>
</protein>
<gene>
    <name evidence="1" type="ORF">NCTC11297_00910</name>
</gene>
<sequence>MTQHYLAVINIGVEPTADDLTFKIGINYKPKPPTKVSNIVAGLMATMPVVLTKIWNEMLKLVPEIENGFEANLHFDFFRGEDGDWATNGHTDQKEGIGPLLMGLSKMIFTDDPVIQQILEKNDEEEPEYVQHFDPTC</sequence>
<proteinExistence type="predicted"/>
<dbReference type="Proteomes" id="UP000255098">
    <property type="component" value="Unassembled WGS sequence"/>
</dbReference>
<dbReference type="EMBL" id="UGSP01000001">
    <property type="protein sequence ID" value="SUB23895.1"/>
    <property type="molecule type" value="Genomic_DNA"/>
</dbReference>
<accession>A0A379AR75</accession>